<protein>
    <submittedName>
        <fullName evidence="1">Uncharacterized protein</fullName>
    </submittedName>
</protein>
<organism evidence="1 2">
    <name type="scientific">Diploptera punctata</name>
    <name type="common">Pacific beetle cockroach</name>
    <dbReference type="NCBI Taxonomy" id="6984"/>
    <lineage>
        <taxon>Eukaryota</taxon>
        <taxon>Metazoa</taxon>
        <taxon>Ecdysozoa</taxon>
        <taxon>Arthropoda</taxon>
        <taxon>Hexapoda</taxon>
        <taxon>Insecta</taxon>
        <taxon>Pterygota</taxon>
        <taxon>Neoptera</taxon>
        <taxon>Polyneoptera</taxon>
        <taxon>Dictyoptera</taxon>
        <taxon>Blattodea</taxon>
        <taxon>Blaberoidea</taxon>
        <taxon>Blaberidae</taxon>
        <taxon>Diplopterinae</taxon>
        <taxon>Diploptera</taxon>
    </lineage>
</organism>
<dbReference type="GO" id="GO:0000387">
    <property type="term" value="P:spliceosomal snRNP assembly"/>
    <property type="evidence" value="ECO:0007669"/>
    <property type="project" value="InterPro"/>
</dbReference>
<comment type="caution">
    <text evidence="1">The sequence shown here is derived from an EMBL/GenBank/DDBJ whole genome shotgun (WGS) entry which is preliminary data.</text>
</comment>
<proteinExistence type="predicted"/>
<dbReference type="GO" id="GO:0032797">
    <property type="term" value="C:SMN complex"/>
    <property type="evidence" value="ECO:0007669"/>
    <property type="project" value="InterPro"/>
</dbReference>
<keyword evidence="2" id="KW-1185">Reference proteome</keyword>
<sequence>MEFNEDFALLQGSLLSLEKSIGDMKVITACKDDETKVMTVIDAIKRFVANRGIKLDDKSSNRRDNQTLRRALMFLILNTNLVIKEKLMDDINCGHIVDCAPNLSKELLLELVDKLSLCSLMCEAIIYIPLSLGVELVDSMLIKLNSMEPFITLQWIEHMTRAVYTKYMMFYSVQKASNKCGQSKLYTYFKKLIQYFVSPDLRNLHNAGVKELYRFAGISIKVLLTLIMDCLKLYSNSSELSCDVPDLYNISLPEYFDKNERKIVYSKDFIAELLSSCKINCCSITVDIWLFWAECDVELEGGTTKSMQRIIAESMFYVCELLKRLQNIKNEIPAAEDIISQFSGMCIKPRDEDDEIRDASVELIMKSVVDNTKNQKKWFKALLEHIDLGNENYVNCLENCFELAECDDMKIIIEKYMLIHDREESNEYHIRMRNVILDMVKNLSLDEQVNIVQWYFEQFGINFILMKDNFQGTITEMFNKAVKTSTGKDKFVSECVLLSLQSPADVITKVLHEALSNAKQISLMISILKHLKYVCNMHYSADESSSLTMLAYLLEKIMHENLTDIEKSNFVEVVGVMTNNDILDGSMFVRKCLLPSLHRSVSNRMWSQVLLWLQTLQAFTNGTLYVKIDVPYCPLLAMLAQVINESRWNILTFSSSLVSVCDEALAIINTMLVAFLNMKAEEDKEVKWLQSKVEKHSSLLNKSYFSKLWCKFGKDWTSLPYTMDIFLLDILHSDEFIEEGKAKVTQLFQDVRNKENSLLFSLSKILPLCTVSEWTNLAVGLKKIEKNIPDMSDHLFLNSVLLLTSVLKKEEVVENDCVLSCLDYCVRNLCIVTKEKIIPELASSEEKLKVFTKMVHILANLPPACSESCSFLAINLLVDLMQDMFDDKITEIEKLHYIKDMTTNVGALGNGETQQVLVRKILDCLVVHDT</sequence>
<dbReference type="EMBL" id="JASPKZ010001601">
    <property type="protein sequence ID" value="KAJ9597538.1"/>
    <property type="molecule type" value="Genomic_DNA"/>
</dbReference>
<dbReference type="PANTHER" id="PTHR15571">
    <property type="entry name" value="GEM-ASSOCIATED PROTEIN 4"/>
    <property type="match status" value="1"/>
</dbReference>
<reference evidence="1" key="1">
    <citation type="journal article" date="2023" name="IScience">
        <title>Live-bearing cockroach genome reveals convergent evolutionary mechanisms linked to viviparity in insects and beyond.</title>
        <authorList>
            <person name="Fouks B."/>
            <person name="Harrison M.C."/>
            <person name="Mikhailova A.A."/>
            <person name="Marchal E."/>
            <person name="English S."/>
            <person name="Carruthers M."/>
            <person name="Jennings E.C."/>
            <person name="Chiamaka E.L."/>
            <person name="Frigard R.A."/>
            <person name="Pippel M."/>
            <person name="Attardo G.M."/>
            <person name="Benoit J.B."/>
            <person name="Bornberg-Bauer E."/>
            <person name="Tobe S.S."/>
        </authorList>
    </citation>
    <scope>NUCLEOTIDE SEQUENCE</scope>
    <source>
        <strain evidence="1">Stay&amp;Tobe</strain>
    </source>
</reference>
<evidence type="ECO:0000313" key="1">
    <source>
        <dbReference type="EMBL" id="KAJ9597538.1"/>
    </source>
</evidence>
<evidence type="ECO:0000313" key="2">
    <source>
        <dbReference type="Proteomes" id="UP001233999"/>
    </source>
</evidence>
<accession>A0AAD8EP92</accession>
<gene>
    <name evidence="1" type="ORF">L9F63_011596</name>
</gene>
<name>A0AAD8EP92_DIPPU</name>
<dbReference type="AlphaFoldDB" id="A0AAD8EP92"/>
<dbReference type="PANTHER" id="PTHR15571:SF2">
    <property type="entry name" value="GEM-ASSOCIATED PROTEIN 4"/>
    <property type="match status" value="1"/>
</dbReference>
<dbReference type="GO" id="GO:0006364">
    <property type="term" value="P:rRNA processing"/>
    <property type="evidence" value="ECO:0007669"/>
    <property type="project" value="InterPro"/>
</dbReference>
<reference evidence="1" key="2">
    <citation type="submission" date="2023-05" db="EMBL/GenBank/DDBJ databases">
        <authorList>
            <person name="Fouks B."/>
        </authorList>
    </citation>
    <scope>NUCLEOTIDE SEQUENCE</scope>
    <source>
        <strain evidence="1">Stay&amp;Tobe</strain>
        <tissue evidence="1">Testes</tissue>
    </source>
</reference>
<dbReference type="InterPro" id="IPR033265">
    <property type="entry name" value="GEMIN4"/>
</dbReference>
<dbReference type="Proteomes" id="UP001233999">
    <property type="component" value="Unassembled WGS sequence"/>
</dbReference>